<dbReference type="OrthoDB" id="10572352at2759"/>
<dbReference type="Proteomes" id="UP000305948">
    <property type="component" value="Unassembled WGS sequence"/>
</dbReference>
<evidence type="ECO:0000256" key="1">
    <source>
        <dbReference type="SAM" id="MobiDB-lite"/>
    </source>
</evidence>
<accession>A0A5C3MP55</accession>
<feature type="compositionally biased region" description="Basic and acidic residues" evidence="1">
    <location>
        <begin position="188"/>
        <end position="198"/>
    </location>
</feature>
<feature type="region of interest" description="Disordered" evidence="1">
    <location>
        <begin position="333"/>
        <end position="362"/>
    </location>
</feature>
<dbReference type="EMBL" id="ML213532">
    <property type="protein sequence ID" value="TFK46146.1"/>
    <property type="molecule type" value="Genomic_DNA"/>
</dbReference>
<feature type="region of interest" description="Disordered" evidence="1">
    <location>
        <begin position="97"/>
        <end position="271"/>
    </location>
</feature>
<feature type="compositionally biased region" description="Polar residues" evidence="1">
    <location>
        <begin position="347"/>
        <end position="359"/>
    </location>
</feature>
<protein>
    <submittedName>
        <fullName evidence="2">Uncharacterized protein</fullName>
    </submittedName>
</protein>
<feature type="compositionally biased region" description="Polar residues" evidence="1">
    <location>
        <begin position="129"/>
        <end position="144"/>
    </location>
</feature>
<reference evidence="2 3" key="1">
    <citation type="journal article" date="2019" name="Nat. Ecol. Evol.">
        <title>Megaphylogeny resolves global patterns of mushroom evolution.</title>
        <authorList>
            <person name="Varga T."/>
            <person name="Krizsan K."/>
            <person name="Foldi C."/>
            <person name="Dima B."/>
            <person name="Sanchez-Garcia M."/>
            <person name="Sanchez-Ramirez S."/>
            <person name="Szollosi G.J."/>
            <person name="Szarkandi J.G."/>
            <person name="Papp V."/>
            <person name="Albert L."/>
            <person name="Andreopoulos W."/>
            <person name="Angelini C."/>
            <person name="Antonin V."/>
            <person name="Barry K.W."/>
            <person name="Bougher N.L."/>
            <person name="Buchanan P."/>
            <person name="Buyck B."/>
            <person name="Bense V."/>
            <person name="Catcheside P."/>
            <person name="Chovatia M."/>
            <person name="Cooper J."/>
            <person name="Damon W."/>
            <person name="Desjardin D."/>
            <person name="Finy P."/>
            <person name="Geml J."/>
            <person name="Haridas S."/>
            <person name="Hughes K."/>
            <person name="Justo A."/>
            <person name="Karasinski D."/>
            <person name="Kautmanova I."/>
            <person name="Kiss B."/>
            <person name="Kocsube S."/>
            <person name="Kotiranta H."/>
            <person name="LaButti K.M."/>
            <person name="Lechner B.E."/>
            <person name="Liimatainen K."/>
            <person name="Lipzen A."/>
            <person name="Lukacs Z."/>
            <person name="Mihaltcheva S."/>
            <person name="Morgado L.N."/>
            <person name="Niskanen T."/>
            <person name="Noordeloos M.E."/>
            <person name="Ohm R.A."/>
            <person name="Ortiz-Santana B."/>
            <person name="Ovrebo C."/>
            <person name="Racz N."/>
            <person name="Riley R."/>
            <person name="Savchenko A."/>
            <person name="Shiryaev A."/>
            <person name="Soop K."/>
            <person name="Spirin V."/>
            <person name="Szebenyi C."/>
            <person name="Tomsovsky M."/>
            <person name="Tulloss R.E."/>
            <person name="Uehling J."/>
            <person name="Grigoriev I.V."/>
            <person name="Vagvolgyi C."/>
            <person name="Papp T."/>
            <person name="Martin F.M."/>
            <person name="Miettinen O."/>
            <person name="Hibbett D.S."/>
            <person name="Nagy L.G."/>
        </authorList>
    </citation>
    <scope>NUCLEOTIDE SEQUENCE [LARGE SCALE GENOMIC DNA]</scope>
    <source>
        <strain evidence="2 3">OMC1185</strain>
    </source>
</reference>
<dbReference type="AlphaFoldDB" id="A0A5C3MP55"/>
<evidence type="ECO:0000313" key="2">
    <source>
        <dbReference type="EMBL" id="TFK46146.1"/>
    </source>
</evidence>
<gene>
    <name evidence="2" type="ORF">OE88DRAFT_1036735</name>
</gene>
<name>A0A5C3MP55_9AGAM</name>
<keyword evidence="3" id="KW-1185">Reference proteome</keyword>
<organism evidence="2 3">
    <name type="scientific">Heliocybe sulcata</name>
    <dbReference type="NCBI Taxonomy" id="5364"/>
    <lineage>
        <taxon>Eukaryota</taxon>
        <taxon>Fungi</taxon>
        <taxon>Dikarya</taxon>
        <taxon>Basidiomycota</taxon>
        <taxon>Agaricomycotina</taxon>
        <taxon>Agaricomycetes</taxon>
        <taxon>Gloeophyllales</taxon>
        <taxon>Gloeophyllaceae</taxon>
        <taxon>Heliocybe</taxon>
    </lineage>
</organism>
<feature type="compositionally biased region" description="Basic and acidic residues" evidence="1">
    <location>
        <begin position="235"/>
        <end position="249"/>
    </location>
</feature>
<evidence type="ECO:0000313" key="3">
    <source>
        <dbReference type="Proteomes" id="UP000305948"/>
    </source>
</evidence>
<proteinExistence type="predicted"/>
<sequence>MATFLTLRSPERDPAVAKCYCGSRINFTSRETGISYCSSQCADRESFALKNGSKPFSRPQRLPPARRHTEPMFNAEPVYATGLSVIFAKQREAQLRAAAGASPTHGASSIPATRPYSPRRADTFAALNPTPSSKPTLHVSTSNIEPAPRPALSTLSNGLAPPPHDSRHSRPVPPNADKPLDLASWLGESKRETVERKPVSQASEPLDLGRWAGPRTSKRDDSDHIAQSILSPVSDRTEPLSNIDERLDFSKSGGGEPPMINVTSPIHSPIPRVFTPPERTVLGDPSLGNANPIVPLDLLSWVGVKTSEGAVWNPTEQQQPSLRVVTPDAEAALRAPTPSRTRPALTKTASMNDATSPQRSKPAIHRLVTDSVLGGLRVR</sequence>